<reference evidence="2 3" key="1">
    <citation type="submission" date="2020-07" db="EMBL/GenBank/DDBJ databases">
        <title>Sequencing the genomes of 1000 actinobacteria strains.</title>
        <authorList>
            <person name="Klenk H.-P."/>
        </authorList>
    </citation>
    <scope>NUCLEOTIDE SEQUENCE [LARGE SCALE GENOMIC DNA]</scope>
    <source>
        <strain evidence="2 3">DSM 22083</strain>
    </source>
</reference>
<dbReference type="PANTHER" id="PTHR11079:SF162">
    <property type="entry name" value="RIBOFLAVIN BIOSYNTHESIS PROTEIN PYRD, CHLOROPLASTIC"/>
    <property type="match status" value="1"/>
</dbReference>
<dbReference type="EC" id="3.5.4.26" evidence="2"/>
<evidence type="ECO:0000259" key="1">
    <source>
        <dbReference type="PROSITE" id="PS51747"/>
    </source>
</evidence>
<dbReference type="Pfam" id="PF00383">
    <property type="entry name" value="dCMP_cyt_deam_1"/>
    <property type="match status" value="1"/>
</dbReference>
<dbReference type="InterPro" id="IPR016193">
    <property type="entry name" value="Cytidine_deaminase-like"/>
</dbReference>
<keyword evidence="2" id="KW-0560">Oxidoreductase</keyword>
<keyword evidence="3" id="KW-1185">Reference proteome</keyword>
<dbReference type="EMBL" id="JACCBU010000001">
    <property type="protein sequence ID" value="NYE72317.1"/>
    <property type="molecule type" value="Genomic_DNA"/>
</dbReference>
<dbReference type="PANTHER" id="PTHR11079">
    <property type="entry name" value="CYTOSINE DEAMINASE FAMILY MEMBER"/>
    <property type="match status" value="1"/>
</dbReference>
<evidence type="ECO:0000313" key="3">
    <source>
        <dbReference type="Proteomes" id="UP000569914"/>
    </source>
</evidence>
<dbReference type="EC" id="1.1.1.193" evidence="2"/>
<keyword evidence="2" id="KW-0378">Hydrolase</keyword>
<feature type="domain" description="CMP/dCMP-type deaminase" evidence="1">
    <location>
        <begin position="1"/>
        <end position="125"/>
    </location>
</feature>
<evidence type="ECO:0000313" key="2">
    <source>
        <dbReference type="EMBL" id="NYE72317.1"/>
    </source>
</evidence>
<dbReference type="RefSeq" id="WP_179753039.1">
    <property type="nucleotide sequence ID" value="NZ_JACCBU010000001.1"/>
</dbReference>
<name>A0A7Y9LC08_9ACTN</name>
<sequence>MSDRHWMELAVELSRQSPRSDSAFAVGAVIIDPAGRELARGYSRETDRVHAEESAFAKLAAGAAAGGTLYSTLEPCSTRASSPYSCAALTIEAGIRRVVIAWREPPLFVARCEGVELLRAAGITVDLLPEYEPAAREPNRHLGL</sequence>
<dbReference type="GO" id="GO:0008835">
    <property type="term" value="F:diaminohydroxyphosphoribosylaminopyrimidine deaminase activity"/>
    <property type="evidence" value="ECO:0007669"/>
    <property type="project" value="UniProtKB-EC"/>
</dbReference>
<gene>
    <name evidence="2" type="ORF">BKA15_003646</name>
</gene>
<dbReference type="Proteomes" id="UP000569914">
    <property type="component" value="Unassembled WGS sequence"/>
</dbReference>
<dbReference type="Gene3D" id="3.40.140.10">
    <property type="entry name" value="Cytidine Deaminase, domain 2"/>
    <property type="match status" value="1"/>
</dbReference>
<accession>A0A7Y9LC08</accession>
<dbReference type="AlphaFoldDB" id="A0A7Y9LC08"/>
<dbReference type="InterPro" id="IPR002125">
    <property type="entry name" value="CMP_dCMP_dom"/>
</dbReference>
<dbReference type="PROSITE" id="PS51747">
    <property type="entry name" value="CYT_DCMP_DEAMINASES_2"/>
    <property type="match status" value="1"/>
</dbReference>
<proteinExistence type="predicted"/>
<dbReference type="SUPFAM" id="SSF53927">
    <property type="entry name" value="Cytidine deaminase-like"/>
    <property type="match status" value="1"/>
</dbReference>
<dbReference type="GO" id="GO:0008703">
    <property type="term" value="F:5-amino-6-(5-phosphoribosylamino)uracil reductase activity"/>
    <property type="evidence" value="ECO:0007669"/>
    <property type="project" value="UniProtKB-EC"/>
</dbReference>
<comment type="caution">
    <text evidence="2">The sequence shown here is derived from an EMBL/GenBank/DDBJ whole genome shotgun (WGS) entry which is preliminary data.</text>
</comment>
<protein>
    <submittedName>
        <fullName evidence="2">Diaminohydroxyphosphoribosylaminopyrimidine deaminase/5-amino-6-(5-phosphoribosylamino)uracil reductase</fullName>
        <ecNumber evidence="2">1.1.1.193</ecNumber>
        <ecNumber evidence="2">3.5.4.26</ecNumber>
    </submittedName>
</protein>
<organism evidence="2 3">
    <name type="scientific">Microlunatus parietis</name>
    <dbReference type="NCBI Taxonomy" id="682979"/>
    <lineage>
        <taxon>Bacteria</taxon>
        <taxon>Bacillati</taxon>
        <taxon>Actinomycetota</taxon>
        <taxon>Actinomycetes</taxon>
        <taxon>Propionibacteriales</taxon>
        <taxon>Propionibacteriaceae</taxon>
        <taxon>Microlunatus</taxon>
    </lineage>
</organism>